<feature type="binding site" evidence="2">
    <location>
        <begin position="164"/>
        <end position="165"/>
    </location>
    <ligand>
        <name>glutathione</name>
        <dbReference type="ChEBI" id="CHEBI:57925"/>
    </ligand>
</feature>
<dbReference type="Pfam" id="PF13409">
    <property type="entry name" value="GST_N_2"/>
    <property type="match status" value="1"/>
</dbReference>
<dbReference type="EMBL" id="AP012032">
    <property type="protein sequence ID" value="BAK12782.1"/>
    <property type="molecule type" value="Genomic_DNA"/>
</dbReference>
<dbReference type="SFLD" id="SFLDG01206">
    <property type="entry name" value="Xi.1"/>
    <property type="match status" value="1"/>
</dbReference>
<organism evidence="5 6">
    <name type="scientific">Pantoea ananatis (strain AJ13355)</name>
    <dbReference type="NCBI Taxonomy" id="932677"/>
    <lineage>
        <taxon>Bacteria</taxon>
        <taxon>Pseudomonadati</taxon>
        <taxon>Pseudomonadota</taxon>
        <taxon>Gammaproteobacteria</taxon>
        <taxon>Enterobacterales</taxon>
        <taxon>Erwiniaceae</taxon>
        <taxon>Pantoea</taxon>
    </lineage>
</organism>
<dbReference type="Gene3D" id="1.20.1050.10">
    <property type="match status" value="1"/>
</dbReference>
<sequence>MVKVGNILFIVCTGDKMGQLIDGVWHDTWYDTKSTGGRFKRSESAWRNWVTPDGSAGLSGKAGFTAERDRYHLYVSLACPWAHRTLLMRQLKGLDSMIDVSVVHPLMLENGWTFDDSFPDATGDKLHQNEFLYQLYLHADADYSGRVTVPVLWDKQQNTIVSNESADIIRMFNSAFDAVGARAGDYYPADLREKIDALNGWIYDTINNGVYKAGFATSQSAYDEAVTALFHSLSRVEQILGQHRYLAGDRLTEADLRLWTTLVRFDPVYVTHFKCDRHRISDYLNLSGFLRDIYQMPGIADTVNLPHIRHHYYCSHKTINPHGVISVGPAFDWDAPHGRG</sequence>
<dbReference type="FunFam" id="1.20.1050.10:FF:000019">
    <property type="entry name" value="Glutathione S-transferase, omega"/>
    <property type="match status" value="1"/>
</dbReference>
<evidence type="ECO:0000256" key="1">
    <source>
        <dbReference type="PIRSR" id="PIRSR015753-1"/>
    </source>
</evidence>
<dbReference type="InterPro" id="IPR047047">
    <property type="entry name" value="GST_Omega-like_C"/>
</dbReference>
<name>A0A0H3L021_PANAA</name>
<reference evidence="6" key="1">
    <citation type="journal article" date="2012" name="Appl. Microbiol. Biotechnol.">
        <title>The complete genome sequence of Pantoea ananatis AJ13355, an organism with great biotechnological potential.</title>
        <authorList>
            <person name="Hara Y."/>
            <person name="Kadotani N."/>
            <person name="Izui H."/>
            <person name="Katashkina J.I."/>
            <person name="Kuvaeva T.M."/>
            <person name="Andreeva I.G."/>
            <person name="Golubeva L.I."/>
            <person name="Malko D.B."/>
            <person name="Makeev V.J."/>
            <person name="Mashko S.V."/>
            <person name="Kozlov Y.I."/>
        </authorList>
    </citation>
    <scope>NUCLEOTIDE SEQUENCE [LARGE SCALE GENOMIC DNA]</scope>
    <source>
        <strain evidence="6">AJ13355</strain>
    </source>
</reference>
<evidence type="ECO:0000313" key="5">
    <source>
        <dbReference type="EMBL" id="BAK12782.1"/>
    </source>
</evidence>
<dbReference type="PANTHER" id="PTHR32419:SF6">
    <property type="entry name" value="GLUTATHIONE S-TRANSFERASE OMEGA-LIKE 1-RELATED"/>
    <property type="match status" value="1"/>
</dbReference>
<proteinExistence type="predicted"/>
<dbReference type="eggNOG" id="COG0435">
    <property type="taxonomic scope" value="Bacteria"/>
</dbReference>
<dbReference type="InterPro" id="IPR036249">
    <property type="entry name" value="Thioredoxin-like_sf"/>
</dbReference>
<dbReference type="AlphaFoldDB" id="A0A0H3L021"/>
<dbReference type="SUPFAM" id="SSF52833">
    <property type="entry name" value="Thioredoxin-like"/>
    <property type="match status" value="1"/>
</dbReference>
<dbReference type="KEGG" id="paj:PAJ_2702"/>
<dbReference type="Pfam" id="PF13410">
    <property type="entry name" value="GST_C_2"/>
    <property type="match status" value="1"/>
</dbReference>
<dbReference type="PIRSF" id="PIRSF015753">
    <property type="entry name" value="GST"/>
    <property type="match status" value="1"/>
</dbReference>
<dbReference type="CDD" id="cd03190">
    <property type="entry name" value="GST_C_Omega_like"/>
    <property type="match status" value="1"/>
</dbReference>
<dbReference type="HOGENOM" id="CLU_037263_0_1_6"/>
<evidence type="ECO:0000259" key="4">
    <source>
        <dbReference type="PROSITE" id="PS50405"/>
    </source>
</evidence>
<feature type="binding site" evidence="2">
    <location>
        <begin position="146"/>
        <end position="149"/>
    </location>
    <ligand>
        <name>glutathione</name>
        <dbReference type="ChEBI" id="CHEBI:57925"/>
    </ligand>
</feature>
<dbReference type="GO" id="GO:0004364">
    <property type="term" value="F:glutathione transferase activity"/>
    <property type="evidence" value="ECO:0007669"/>
    <property type="project" value="InterPro"/>
</dbReference>
<dbReference type="InterPro" id="IPR016639">
    <property type="entry name" value="GST_Omega/GSH"/>
</dbReference>
<feature type="active site" description="Proton donor/acceptor" evidence="1">
    <location>
        <position position="211"/>
    </location>
</feature>
<dbReference type="PROSITE" id="PS50405">
    <property type="entry name" value="GST_CTER"/>
    <property type="match status" value="1"/>
</dbReference>
<dbReference type="InterPro" id="IPR036282">
    <property type="entry name" value="Glutathione-S-Trfase_C_sf"/>
</dbReference>
<dbReference type="InterPro" id="IPR040079">
    <property type="entry name" value="Glutathione_S-Trfase"/>
</dbReference>
<feature type="domain" description="GST C-terminal" evidence="4">
    <location>
        <begin position="188"/>
        <end position="312"/>
    </location>
</feature>
<dbReference type="InterPro" id="IPR010987">
    <property type="entry name" value="Glutathione-S-Trfase_C-like"/>
</dbReference>
<dbReference type="GO" id="GO:0005737">
    <property type="term" value="C:cytoplasm"/>
    <property type="evidence" value="ECO:0007669"/>
    <property type="project" value="TreeGrafter"/>
</dbReference>
<gene>
    <name evidence="5" type="primary">yqjG</name>
    <name evidence="5" type="ordered locus">PAJ_2702</name>
</gene>
<dbReference type="SFLD" id="SFLDS00019">
    <property type="entry name" value="Glutathione_Transferase_(cytos"/>
    <property type="match status" value="1"/>
</dbReference>
<dbReference type="FunFam" id="3.40.30.10:FF:000058">
    <property type="entry name" value="Glutathione S-transferase, omega"/>
    <property type="match status" value="1"/>
</dbReference>
<dbReference type="InterPro" id="IPR004045">
    <property type="entry name" value="Glutathione_S-Trfase_N"/>
</dbReference>
<protein>
    <submittedName>
        <fullName evidence="5">Glutathione S-transferase YqjG</fullName>
    </submittedName>
</protein>
<evidence type="ECO:0000313" key="6">
    <source>
        <dbReference type="Proteomes" id="UP000006690"/>
    </source>
</evidence>
<dbReference type="PANTHER" id="PTHR32419">
    <property type="entry name" value="GLUTATHIONYL-HYDROQUINONE REDUCTASE"/>
    <property type="match status" value="1"/>
</dbReference>
<dbReference type="PATRIC" id="fig|932677.3.peg.3157"/>
<feature type="site" description="Lowers pKa of active site Cys" evidence="3">
    <location>
        <position position="312"/>
    </location>
</feature>
<dbReference type="SFLD" id="SFLDG01148">
    <property type="entry name" value="Xi_(cytGST)"/>
    <property type="match status" value="1"/>
</dbReference>
<feature type="active site" description="Nucleophile" evidence="1">
    <location>
        <position position="79"/>
    </location>
</feature>
<accession>A0A0H3L021</accession>
<dbReference type="SUPFAM" id="SSF47616">
    <property type="entry name" value="GST C-terminal domain-like"/>
    <property type="match status" value="1"/>
</dbReference>
<evidence type="ECO:0000256" key="3">
    <source>
        <dbReference type="PIRSR" id="PIRSR015753-3"/>
    </source>
</evidence>
<dbReference type="Gene3D" id="3.40.30.10">
    <property type="entry name" value="Glutaredoxin"/>
    <property type="match status" value="1"/>
</dbReference>
<dbReference type="Proteomes" id="UP000006690">
    <property type="component" value="Chromosome"/>
</dbReference>
<feature type="site" description="Lowers pKa of active site Cys" evidence="3">
    <location>
        <position position="269"/>
    </location>
</feature>
<feature type="binding site" evidence="2">
    <location>
        <position position="112"/>
    </location>
    <ligand>
        <name>glutathione</name>
        <dbReference type="ChEBI" id="CHEBI:57925"/>
    </ligand>
</feature>
<evidence type="ECO:0000256" key="2">
    <source>
        <dbReference type="PIRSR" id="PIRSR015753-2"/>
    </source>
</evidence>